<sequence>MNRDLTPSRRFYDHWQANSYASDACDTVGLLEAQPAATPALIPMIERAIILATHATLRSDDSSGMQGGLV</sequence>
<organism evidence="1 2">
    <name type="scientific">Microbacterium suwonense</name>
    <dbReference type="NCBI Taxonomy" id="683047"/>
    <lineage>
        <taxon>Bacteria</taxon>
        <taxon>Bacillati</taxon>
        <taxon>Actinomycetota</taxon>
        <taxon>Actinomycetes</taxon>
        <taxon>Micrococcales</taxon>
        <taxon>Microbacteriaceae</taxon>
        <taxon>Microbacterium</taxon>
    </lineage>
</organism>
<dbReference type="EMBL" id="AP027728">
    <property type="protein sequence ID" value="BDZ40467.1"/>
    <property type="molecule type" value="Genomic_DNA"/>
</dbReference>
<proteinExistence type="predicted"/>
<protein>
    <submittedName>
        <fullName evidence="1">Uncharacterized protein</fullName>
    </submittedName>
</protein>
<dbReference type="RefSeq" id="WP_286301001.1">
    <property type="nucleotide sequence ID" value="NZ_AP027728.1"/>
</dbReference>
<gene>
    <name evidence="1" type="ORF">GCM10025863_30810</name>
</gene>
<accession>A0ABM8FXK8</accession>
<dbReference type="Proteomes" id="UP001321543">
    <property type="component" value="Chromosome"/>
</dbReference>
<name>A0ABM8FXK8_9MICO</name>
<reference evidence="2" key="1">
    <citation type="journal article" date="2019" name="Int. J. Syst. Evol. Microbiol.">
        <title>The Global Catalogue of Microorganisms (GCM) 10K type strain sequencing project: providing services to taxonomists for standard genome sequencing and annotation.</title>
        <authorList>
            <consortium name="The Broad Institute Genomics Platform"/>
            <consortium name="The Broad Institute Genome Sequencing Center for Infectious Disease"/>
            <person name="Wu L."/>
            <person name="Ma J."/>
        </authorList>
    </citation>
    <scope>NUCLEOTIDE SEQUENCE [LARGE SCALE GENOMIC DNA]</scope>
    <source>
        <strain evidence="2">NBRC 106310</strain>
    </source>
</reference>
<keyword evidence="2" id="KW-1185">Reference proteome</keyword>
<evidence type="ECO:0000313" key="2">
    <source>
        <dbReference type="Proteomes" id="UP001321543"/>
    </source>
</evidence>
<evidence type="ECO:0000313" key="1">
    <source>
        <dbReference type="EMBL" id="BDZ40467.1"/>
    </source>
</evidence>